<dbReference type="InterPro" id="IPR001714">
    <property type="entry name" value="Pept_M24_MAP"/>
</dbReference>
<comment type="catalytic activity">
    <reaction evidence="1">
        <text>Release of N-terminal amino acids, preferentially methionine, from peptides and arylamides.</text>
        <dbReference type="EC" id="3.4.11.18"/>
    </reaction>
</comment>
<evidence type="ECO:0000256" key="2">
    <source>
        <dbReference type="ARBA" id="ARBA00001936"/>
    </source>
</evidence>
<keyword evidence="6" id="KW-0645">Protease</keyword>
<dbReference type="Gene3D" id="1.10.10.10">
    <property type="entry name" value="Winged helix-like DNA-binding domain superfamily/Winged helix DNA-binding domain"/>
    <property type="match status" value="1"/>
</dbReference>
<dbReference type="GO" id="GO:0006508">
    <property type="term" value="P:proteolysis"/>
    <property type="evidence" value="ECO:0007669"/>
    <property type="project" value="UniProtKB-KW"/>
</dbReference>
<reference evidence="10" key="2">
    <citation type="journal article" date="2015" name="ISME J.">
        <title>A new class of marine Euryarchaeota group II from the Mediterranean deep chlorophyll maximum.</title>
        <authorList>
            <person name="Martin-Cuadrado A.B."/>
            <person name="Garcia-Heredia I."/>
            <person name="Molto A.G."/>
            <person name="Lopez-Ubeda R."/>
            <person name="Kimes N."/>
            <person name="Lopez-Garcia P."/>
            <person name="Moreira D."/>
            <person name="Rodriguez-Valera F."/>
        </authorList>
    </citation>
    <scope>NUCLEOTIDE SEQUENCE</scope>
</reference>
<accession>A0A1B1T9U1</accession>
<comment type="cofactor">
    <cofactor evidence="2">
        <name>Mn(2+)</name>
        <dbReference type="ChEBI" id="CHEBI:29035"/>
    </cofactor>
</comment>
<evidence type="ECO:0000256" key="5">
    <source>
        <dbReference type="ARBA" id="ARBA00022438"/>
    </source>
</evidence>
<evidence type="ECO:0000256" key="3">
    <source>
        <dbReference type="ARBA" id="ARBA00001941"/>
    </source>
</evidence>
<comment type="cofactor">
    <cofactor evidence="3">
        <name>Co(2+)</name>
        <dbReference type="ChEBI" id="CHEBI:48828"/>
    </cofactor>
</comment>
<reference evidence="10" key="1">
    <citation type="submission" date="2014-11" db="EMBL/GenBank/DDBJ databases">
        <authorList>
            <person name="Zhu J."/>
            <person name="Qi W."/>
            <person name="Song R."/>
        </authorList>
    </citation>
    <scope>NUCLEOTIDE SEQUENCE</scope>
</reference>
<name>A0A1B1T9U1_9ARCH</name>
<evidence type="ECO:0000256" key="8">
    <source>
        <dbReference type="ARBA" id="ARBA00022801"/>
    </source>
</evidence>
<evidence type="ECO:0000256" key="6">
    <source>
        <dbReference type="ARBA" id="ARBA00022670"/>
    </source>
</evidence>
<dbReference type="GO" id="GO:0008235">
    <property type="term" value="F:metalloexopeptidase activity"/>
    <property type="evidence" value="ECO:0007669"/>
    <property type="project" value="TreeGrafter"/>
</dbReference>
<keyword evidence="7" id="KW-0479">Metal-binding</keyword>
<dbReference type="PANTHER" id="PTHR45777">
    <property type="entry name" value="METHIONINE AMINOPEPTIDASE 2"/>
    <property type="match status" value="1"/>
</dbReference>
<organism evidence="10">
    <name type="scientific">uncultured Poseidoniia archaeon</name>
    <dbReference type="NCBI Taxonomy" id="1697135"/>
    <lineage>
        <taxon>Archaea</taxon>
        <taxon>Methanobacteriati</taxon>
        <taxon>Thermoplasmatota</taxon>
        <taxon>Candidatus Poseidoniia</taxon>
        <taxon>environmental samples</taxon>
    </lineage>
</organism>
<dbReference type="InterPro" id="IPR000994">
    <property type="entry name" value="Pept_M24"/>
</dbReference>
<evidence type="ECO:0000256" key="7">
    <source>
        <dbReference type="ARBA" id="ARBA00022723"/>
    </source>
</evidence>
<dbReference type="Pfam" id="PF00557">
    <property type="entry name" value="Peptidase_M24"/>
    <property type="match status" value="1"/>
</dbReference>
<dbReference type="Gene3D" id="3.90.230.10">
    <property type="entry name" value="Creatinase/methionine aminopeptidase superfamily"/>
    <property type="match status" value="1"/>
</dbReference>
<evidence type="ECO:0000256" key="1">
    <source>
        <dbReference type="ARBA" id="ARBA00000294"/>
    </source>
</evidence>
<evidence type="ECO:0000313" key="10">
    <source>
        <dbReference type="EMBL" id="ANV79046.1"/>
    </source>
</evidence>
<dbReference type="GO" id="GO:0005737">
    <property type="term" value="C:cytoplasm"/>
    <property type="evidence" value="ECO:0007669"/>
    <property type="project" value="TreeGrafter"/>
</dbReference>
<dbReference type="AlphaFoldDB" id="A0A1B1T9U1"/>
<keyword evidence="8" id="KW-0378">Hydrolase</keyword>
<protein>
    <submittedName>
        <fullName evidence="10">Methionine aminopeptidase (Map)</fullName>
    </submittedName>
</protein>
<keyword evidence="5 10" id="KW-0031">Aminopeptidase</keyword>
<dbReference type="GO" id="GO:0004239">
    <property type="term" value="F:initiator methionyl aminopeptidase activity"/>
    <property type="evidence" value="ECO:0007669"/>
    <property type="project" value="UniProtKB-EC"/>
</dbReference>
<sequence>MVEEADLKQWRDAGHVARRTLEGIKDEIQEGKSWIEVIDSAERFIRRHGGQAAFPVTISVNDIAAHFTSSHHDLPPEGWDRPMIFEKGDLVKLDVGVHIKGALADNALTLEVGNGKNHTDQIKAAKEARDASIEKMHPGTSWHEIGKAAEQVTKDAGFQPIRNLCGHQLERWNLHSGTSIPSFACGPNSGFKGTAEVGGVYAIEPFNTTGESGMVENVPPSGSSNILRVTGDVSIRKALSKGKLKPLGATMARYIEERYNTLPFAARWAYPLLEKPFPNEDQESLQKKWKAMTKKLTSIRFLEVYEALRDVDGGNVGQFEHTVIVTDGGPEVLTVL</sequence>
<comment type="cofactor">
    <cofactor evidence="4">
        <name>Fe(2+)</name>
        <dbReference type="ChEBI" id="CHEBI:29033"/>
    </cofactor>
</comment>
<feature type="domain" description="Peptidase M24" evidence="9">
    <location>
        <begin position="10"/>
        <end position="213"/>
    </location>
</feature>
<dbReference type="PANTHER" id="PTHR45777:SF2">
    <property type="entry name" value="METHIONINE AMINOPEPTIDASE 2"/>
    <property type="match status" value="1"/>
</dbReference>
<dbReference type="PRINTS" id="PR00599">
    <property type="entry name" value="MAPEPTIDASE"/>
</dbReference>
<dbReference type="InterPro" id="IPR036005">
    <property type="entry name" value="Creatinase/aminopeptidase-like"/>
</dbReference>
<dbReference type="EMBL" id="KP211812">
    <property type="protein sequence ID" value="ANV79046.1"/>
    <property type="molecule type" value="Genomic_DNA"/>
</dbReference>
<evidence type="ECO:0000259" key="9">
    <source>
        <dbReference type="Pfam" id="PF00557"/>
    </source>
</evidence>
<dbReference type="InterPro" id="IPR050247">
    <property type="entry name" value="Met_Aminopeptidase_Type2"/>
</dbReference>
<dbReference type="SUPFAM" id="SSF55920">
    <property type="entry name" value="Creatinase/aminopeptidase"/>
    <property type="match status" value="1"/>
</dbReference>
<dbReference type="GO" id="GO:0046872">
    <property type="term" value="F:metal ion binding"/>
    <property type="evidence" value="ECO:0007669"/>
    <property type="project" value="UniProtKB-KW"/>
</dbReference>
<evidence type="ECO:0000256" key="4">
    <source>
        <dbReference type="ARBA" id="ARBA00001954"/>
    </source>
</evidence>
<proteinExistence type="predicted"/>
<dbReference type="InterPro" id="IPR036388">
    <property type="entry name" value="WH-like_DNA-bd_sf"/>
</dbReference>